<feature type="chain" id="PRO_5046132328" evidence="1">
    <location>
        <begin position="27"/>
        <end position="184"/>
    </location>
</feature>
<dbReference type="RefSeq" id="WP_247956440.1">
    <property type="nucleotide sequence ID" value="NZ_CP078077.1"/>
</dbReference>
<protein>
    <submittedName>
        <fullName evidence="2">Uncharacterized protein</fullName>
    </submittedName>
</protein>
<evidence type="ECO:0000313" key="2">
    <source>
        <dbReference type="EMBL" id="UPL12999.1"/>
    </source>
</evidence>
<keyword evidence="1" id="KW-0732">Signal</keyword>
<name>A0ABY4IK55_9MICO</name>
<gene>
    <name evidence="2" type="ORF">KV396_00175</name>
</gene>
<evidence type="ECO:0000256" key="1">
    <source>
        <dbReference type="SAM" id="SignalP"/>
    </source>
</evidence>
<sequence length="184" mass="19571">MSSGTVKVKVAVAAATIFLAPVSAHSVPRPDVPHYRENTGDGAIFTYRPKVIAYSNSSIPLTASTQHDAAAAPLGVEFMKTVNDLRELSDGWLGESSLAPTLVAIDELVAAHSAIDAEARISPAADGSIVVEWESHDREYLVSIERDNSIVFVEEDQSGALISEKHVPYSSVELQQLLSAGSAK</sequence>
<accession>A0ABY4IK55</accession>
<keyword evidence="3" id="KW-1185">Reference proteome</keyword>
<organism evidence="2 3">
    <name type="scientific">Microbacterium galbinum</name>
    <dbReference type="NCBI Taxonomy" id="2851646"/>
    <lineage>
        <taxon>Bacteria</taxon>
        <taxon>Bacillati</taxon>
        <taxon>Actinomycetota</taxon>
        <taxon>Actinomycetes</taxon>
        <taxon>Micrococcales</taxon>
        <taxon>Microbacteriaceae</taxon>
        <taxon>Microbacterium</taxon>
    </lineage>
</organism>
<dbReference type="Proteomes" id="UP000831963">
    <property type="component" value="Chromosome"/>
</dbReference>
<feature type="signal peptide" evidence="1">
    <location>
        <begin position="1"/>
        <end position="26"/>
    </location>
</feature>
<evidence type="ECO:0000313" key="3">
    <source>
        <dbReference type="Proteomes" id="UP000831963"/>
    </source>
</evidence>
<proteinExistence type="predicted"/>
<reference evidence="2 3" key="1">
    <citation type="submission" date="2021-06" db="EMBL/GenBank/DDBJ databases">
        <title>Genome-based taxonomic framework of Microbacterium strains isolated from marine environment, the description of four new species and reclassification of four preexisting species.</title>
        <authorList>
            <person name="Lee S.D."/>
            <person name="Kim S.-M."/>
            <person name="Byeon Y.-S."/>
            <person name="Yang H.L."/>
            <person name="Kim I.S."/>
        </authorList>
    </citation>
    <scope>NUCLEOTIDE SEQUENCE [LARGE SCALE GENOMIC DNA]</scope>
    <source>
        <strain evidence="2 3">SSW1-36</strain>
    </source>
</reference>
<dbReference type="EMBL" id="CP078077">
    <property type="protein sequence ID" value="UPL12999.1"/>
    <property type="molecule type" value="Genomic_DNA"/>
</dbReference>